<dbReference type="EMBL" id="JAVUPU010000010">
    <property type="protein sequence ID" value="MDT9600555.1"/>
    <property type="molecule type" value="Genomic_DNA"/>
</dbReference>
<evidence type="ECO:0000313" key="1">
    <source>
        <dbReference type="EMBL" id="MDT9600555.1"/>
    </source>
</evidence>
<gene>
    <name evidence="1" type="ORF">RQX22_16465</name>
</gene>
<proteinExistence type="predicted"/>
<name>A0ABU3QAW9_9SPHN</name>
<dbReference type="Proteomes" id="UP001259572">
    <property type="component" value="Unassembled WGS sequence"/>
</dbReference>
<reference evidence="1 2" key="1">
    <citation type="submission" date="2023-05" db="EMBL/GenBank/DDBJ databases">
        <authorList>
            <person name="Guo Y."/>
        </authorList>
    </citation>
    <scope>NUCLEOTIDE SEQUENCE [LARGE SCALE GENOMIC DNA]</scope>
    <source>
        <strain evidence="1 2">GR2756</strain>
    </source>
</reference>
<comment type="caution">
    <text evidence="1">The sequence shown here is derived from an EMBL/GenBank/DDBJ whole genome shotgun (WGS) entry which is preliminary data.</text>
</comment>
<sequence>MRIAAKLTAIAAFVLVAGCEVNVDNNLEASVENQADALGQDLESAASDAGNTIEGAADAVGDQMDAIGDNIDIDINLNADGDEAAANTQ</sequence>
<protein>
    <submittedName>
        <fullName evidence="1">Uncharacterized protein</fullName>
    </submittedName>
</protein>
<keyword evidence="2" id="KW-1185">Reference proteome</keyword>
<evidence type="ECO:0000313" key="2">
    <source>
        <dbReference type="Proteomes" id="UP001259572"/>
    </source>
</evidence>
<dbReference type="PROSITE" id="PS51257">
    <property type="entry name" value="PROKAR_LIPOPROTEIN"/>
    <property type="match status" value="1"/>
</dbReference>
<dbReference type="RefSeq" id="WP_315727864.1">
    <property type="nucleotide sequence ID" value="NZ_JAVUPU010000010.1"/>
</dbReference>
<accession>A0ABU3QAW9</accession>
<organism evidence="1 2">
    <name type="scientific">Sphingosinicella rhizophila</name>
    <dbReference type="NCBI Taxonomy" id="3050082"/>
    <lineage>
        <taxon>Bacteria</taxon>
        <taxon>Pseudomonadati</taxon>
        <taxon>Pseudomonadota</taxon>
        <taxon>Alphaproteobacteria</taxon>
        <taxon>Sphingomonadales</taxon>
        <taxon>Sphingosinicellaceae</taxon>
        <taxon>Sphingosinicella</taxon>
    </lineage>
</organism>